<dbReference type="Proteomes" id="UP000799118">
    <property type="component" value="Unassembled WGS sequence"/>
</dbReference>
<protein>
    <submittedName>
        <fullName evidence="2">Uncharacterized protein</fullName>
    </submittedName>
</protein>
<organism evidence="2 3">
    <name type="scientific">Gymnopus androsaceus JB14</name>
    <dbReference type="NCBI Taxonomy" id="1447944"/>
    <lineage>
        <taxon>Eukaryota</taxon>
        <taxon>Fungi</taxon>
        <taxon>Dikarya</taxon>
        <taxon>Basidiomycota</taxon>
        <taxon>Agaricomycotina</taxon>
        <taxon>Agaricomycetes</taxon>
        <taxon>Agaricomycetidae</taxon>
        <taxon>Agaricales</taxon>
        <taxon>Marasmiineae</taxon>
        <taxon>Omphalotaceae</taxon>
        <taxon>Gymnopus</taxon>
    </lineage>
</organism>
<evidence type="ECO:0000256" key="1">
    <source>
        <dbReference type="SAM" id="Phobius"/>
    </source>
</evidence>
<keyword evidence="1" id="KW-0472">Membrane</keyword>
<name>A0A6A4HCK5_9AGAR</name>
<proteinExistence type="predicted"/>
<dbReference type="AlphaFoldDB" id="A0A6A4HCK5"/>
<reference evidence="2" key="1">
    <citation type="journal article" date="2019" name="Environ. Microbiol.">
        <title>Fungal ecological strategies reflected in gene transcription - a case study of two litter decomposers.</title>
        <authorList>
            <person name="Barbi F."/>
            <person name="Kohler A."/>
            <person name="Barry K."/>
            <person name="Baskaran P."/>
            <person name="Daum C."/>
            <person name="Fauchery L."/>
            <person name="Ihrmark K."/>
            <person name="Kuo A."/>
            <person name="LaButti K."/>
            <person name="Lipzen A."/>
            <person name="Morin E."/>
            <person name="Grigoriev I.V."/>
            <person name="Henrissat B."/>
            <person name="Lindahl B."/>
            <person name="Martin F."/>
        </authorList>
    </citation>
    <scope>NUCLEOTIDE SEQUENCE</scope>
    <source>
        <strain evidence="2">JB14</strain>
    </source>
</reference>
<keyword evidence="1" id="KW-0812">Transmembrane</keyword>
<keyword evidence="3" id="KW-1185">Reference proteome</keyword>
<evidence type="ECO:0000313" key="3">
    <source>
        <dbReference type="Proteomes" id="UP000799118"/>
    </source>
</evidence>
<sequence length="64" mass="7328">MNQKVYPNLSKLAISIHSIPGMCSSTVFSFVSLMSMLLQLLWSQLNELFTWLYPYFASSQPSLH</sequence>
<keyword evidence="1" id="KW-1133">Transmembrane helix</keyword>
<accession>A0A6A4HCK5</accession>
<gene>
    <name evidence="2" type="ORF">BT96DRAFT_1043294</name>
</gene>
<evidence type="ECO:0000313" key="2">
    <source>
        <dbReference type="EMBL" id="KAE9395711.1"/>
    </source>
</evidence>
<dbReference type="EMBL" id="ML769526">
    <property type="protein sequence ID" value="KAE9395711.1"/>
    <property type="molecule type" value="Genomic_DNA"/>
</dbReference>
<feature type="transmembrane region" description="Helical" evidence="1">
    <location>
        <begin position="21"/>
        <end position="42"/>
    </location>
</feature>